<dbReference type="InterPro" id="IPR011990">
    <property type="entry name" value="TPR-like_helical_dom_sf"/>
</dbReference>
<name>A0A5N5GHV3_9ROSA</name>
<protein>
    <submittedName>
        <fullName evidence="1">Uncharacterized protein</fullName>
    </submittedName>
</protein>
<dbReference type="AlphaFoldDB" id="A0A5N5GHV3"/>
<reference evidence="1 2" key="1">
    <citation type="submission" date="2019-09" db="EMBL/GenBank/DDBJ databases">
        <authorList>
            <person name="Ou C."/>
        </authorList>
    </citation>
    <scope>NUCLEOTIDE SEQUENCE [LARGE SCALE GENOMIC DNA]</scope>
    <source>
        <strain evidence="1">S2</strain>
        <tissue evidence="1">Leaf</tissue>
    </source>
</reference>
<reference evidence="2" key="2">
    <citation type="submission" date="2019-10" db="EMBL/GenBank/DDBJ databases">
        <title>A de novo genome assembly of a pear dwarfing rootstock.</title>
        <authorList>
            <person name="Wang F."/>
            <person name="Wang J."/>
            <person name="Li S."/>
            <person name="Zhang Y."/>
            <person name="Fang M."/>
            <person name="Ma L."/>
            <person name="Zhao Y."/>
            <person name="Jiang S."/>
        </authorList>
    </citation>
    <scope>NUCLEOTIDE SEQUENCE [LARGE SCALE GENOMIC DNA]</scope>
</reference>
<evidence type="ECO:0000313" key="2">
    <source>
        <dbReference type="Proteomes" id="UP000327157"/>
    </source>
</evidence>
<gene>
    <name evidence="1" type="ORF">D8674_035448</name>
</gene>
<organism evidence="1 2">
    <name type="scientific">Pyrus ussuriensis x Pyrus communis</name>
    <dbReference type="NCBI Taxonomy" id="2448454"/>
    <lineage>
        <taxon>Eukaryota</taxon>
        <taxon>Viridiplantae</taxon>
        <taxon>Streptophyta</taxon>
        <taxon>Embryophyta</taxon>
        <taxon>Tracheophyta</taxon>
        <taxon>Spermatophyta</taxon>
        <taxon>Magnoliopsida</taxon>
        <taxon>eudicotyledons</taxon>
        <taxon>Gunneridae</taxon>
        <taxon>Pentapetalae</taxon>
        <taxon>rosids</taxon>
        <taxon>fabids</taxon>
        <taxon>Rosales</taxon>
        <taxon>Rosaceae</taxon>
        <taxon>Amygdaloideae</taxon>
        <taxon>Maleae</taxon>
        <taxon>Pyrus</taxon>
    </lineage>
</organism>
<reference evidence="1 2" key="3">
    <citation type="submission" date="2019-11" db="EMBL/GenBank/DDBJ databases">
        <title>A de novo genome assembly of a pear dwarfing rootstock.</title>
        <authorList>
            <person name="Wang F."/>
            <person name="Wang J."/>
            <person name="Li S."/>
            <person name="Zhang Y."/>
            <person name="Fang M."/>
            <person name="Ma L."/>
            <person name="Zhao Y."/>
            <person name="Jiang S."/>
        </authorList>
    </citation>
    <scope>NUCLEOTIDE SEQUENCE [LARGE SCALE GENOMIC DNA]</scope>
    <source>
        <strain evidence="1">S2</strain>
        <tissue evidence="1">Leaf</tissue>
    </source>
</reference>
<dbReference type="Gene3D" id="1.25.40.10">
    <property type="entry name" value="Tetratricopeptide repeat domain"/>
    <property type="match status" value="1"/>
</dbReference>
<keyword evidence="2" id="KW-1185">Reference proteome</keyword>
<comment type="caution">
    <text evidence="1">The sequence shown here is derived from an EMBL/GenBank/DDBJ whole genome shotgun (WGS) entry which is preliminary data.</text>
</comment>
<accession>A0A5N5GHV3</accession>
<dbReference type="Proteomes" id="UP000327157">
    <property type="component" value="Chromosome 9"/>
</dbReference>
<dbReference type="Pfam" id="PF06552">
    <property type="entry name" value="TOM20_plant"/>
    <property type="match status" value="1"/>
</dbReference>
<evidence type="ECO:0000313" key="1">
    <source>
        <dbReference type="EMBL" id="KAB2613132.1"/>
    </source>
</evidence>
<sequence>MGLTDVPGLQIPMPAPDLTFDLPTTSPSRYPVALCIKPRRLLVFVFVCPAAISKLEEALWINNRKYDAPWCWEMLKLFAHYALRTKMRQGFQKMLQCFLKALNEVQGGY</sequence>
<dbReference type="EMBL" id="SMOL01000458">
    <property type="protein sequence ID" value="KAB2613132.1"/>
    <property type="molecule type" value="Genomic_DNA"/>
</dbReference>
<proteinExistence type="predicted"/>